<keyword evidence="9" id="KW-1133">Transmembrane helix</keyword>
<comment type="catalytic activity">
    <reaction evidence="8">
        <text>Hydrolyzes the peptide bond -P2-(S-farnesyl or geranylgeranyl)C-P1'-P2'-P3'-COOH where P1' and P2' are amino acids with aliphatic side chains and P3' is any C-terminal residue.</text>
        <dbReference type="EC" id="3.4.24.84"/>
    </reaction>
</comment>
<evidence type="ECO:0000259" key="11">
    <source>
        <dbReference type="Pfam" id="PF16491"/>
    </source>
</evidence>
<keyword evidence="13" id="KW-1185">Reference proteome</keyword>
<keyword evidence="9" id="KW-0472">Membrane</keyword>
<dbReference type="PANTHER" id="PTHR10120">
    <property type="entry name" value="CAAX PRENYL PROTEASE 1"/>
    <property type="match status" value="1"/>
</dbReference>
<dbReference type="InterPro" id="IPR032456">
    <property type="entry name" value="Peptidase_M48_N"/>
</dbReference>
<feature type="transmembrane region" description="Helical" evidence="9">
    <location>
        <begin position="689"/>
        <end position="716"/>
    </location>
</feature>
<name>A0ABR1P2V3_DIAER</name>
<dbReference type="Gene3D" id="3.30.2010.10">
    <property type="entry name" value="Metalloproteases ('zincins'), catalytic domain"/>
    <property type="match status" value="1"/>
</dbReference>
<evidence type="ECO:0000256" key="6">
    <source>
        <dbReference type="ARBA" id="ARBA00022833"/>
    </source>
</evidence>
<keyword evidence="5" id="KW-0378">Hydrolase</keyword>
<sequence>MTSLSPELWHMFASHLSIEDATQLRLVSRFFADVAGAHILPDVTFHMHQDDFARLGGIASNGILGRNVRSITYFTTAIESPVVTFHRFKEHHKTALRLQKPPLSLGWAREAKPADDLTLWFEYEKYERMVAVQDQIRAGMADLACLKDALAKFTGLKHVTMSSGHLFYEGRANEKPSPFATAFPPPTHWPRPEGVRHLEVLLEALAHNNLKLESLRAGLFVWIFFDKSSTELERLFRPLLDAVHVELEITLDLDDDLHDVSGNTGECRQFMERGIIRDLLARMRRLEFLRVGFECDMDVPYKPAMLRDIVSLTHRWPHLTRLEISHVEVDRHTLMQFLVLHKDTLQFLCLQDFDLGETSWEKLLPYIRKTLHLEDACICGTLTGQVEDMPEKGRPEAWELGRPGIYENDMRASINRYCRNGGEHYPDELPLTDEVVQKHFDQYVKCHVRKTQAQDWEDKCRFMEEARRRRREAGLIPDWISDSELEDDDDDDDDDELVFRLARFLDRPLFPWKKLIIGFSVAQYLFEGFLSLRQYQVLKKTKPPKVLEQEISQETYDKSQAYGRAKAKFQFVNGIWGQVTNIAFIHFDVLPKIWSWTGDLLLRFAPARFSGEITHSIAFVLAFTIIHQLLSLPASVYNTFVLEEKFGFNKQTPQLFVTDLIKSLGLTFVLTPPILAAFLAIIQKTGDQFFYYLWMFGAGLQVVMITIWPIVIMPLFNKLTPLEPGKLKTGVEALAAKLKFPLNELYVIDGSKRSAHSNAYFFGMPWKKHIVIYDTLIEKSETQEVVAVLAHELGHWSLGHTTRLFGISQFHFFYIFSLFSVFINNQSLYADFGFHAVKPIIVGFILFSDVLAPMDVFIKLGMNILSRRYEFQADAFACDLGYSADLAKSLIKLQIQNLSTMDADPMFASYHFSHPILSERLKALDWQPTAKVAVVDEKDGVAKATGRDEL</sequence>
<keyword evidence="6" id="KW-0862">Zinc</keyword>
<reference evidence="12 13" key="1">
    <citation type="submission" date="2024-02" db="EMBL/GenBank/DDBJ databases">
        <title>De novo assembly and annotation of 12 fungi associated with fruit tree decline syndrome in Ontario, Canada.</title>
        <authorList>
            <person name="Sulman M."/>
            <person name="Ellouze W."/>
            <person name="Ilyukhin E."/>
        </authorList>
    </citation>
    <scope>NUCLEOTIDE SEQUENCE [LARGE SCALE GENOMIC DNA]</scope>
    <source>
        <strain evidence="12 13">M169</strain>
    </source>
</reference>
<evidence type="ECO:0000313" key="13">
    <source>
        <dbReference type="Proteomes" id="UP001430848"/>
    </source>
</evidence>
<feature type="transmembrane region" description="Helical" evidence="9">
    <location>
        <begin position="804"/>
        <end position="824"/>
    </location>
</feature>
<feature type="domain" description="CAAX prenyl protease 1 N-terminal" evidence="11">
    <location>
        <begin position="534"/>
        <end position="718"/>
    </location>
</feature>
<dbReference type="Pfam" id="PF16491">
    <property type="entry name" value="Peptidase_M48_N"/>
    <property type="match status" value="1"/>
</dbReference>
<gene>
    <name evidence="12" type="primary">STE24</name>
    <name evidence="12" type="ORF">SLS63_008371</name>
</gene>
<dbReference type="Proteomes" id="UP001430848">
    <property type="component" value="Unassembled WGS sequence"/>
</dbReference>
<evidence type="ECO:0000256" key="9">
    <source>
        <dbReference type="SAM" id="Phobius"/>
    </source>
</evidence>
<evidence type="ECO:0000256" key="8">
    <source>
        <dbReference type="ARBA" id="ARBA00044456"/>
    </source>
</evidence>
<evidence type="ECO:0000256" key="5">
    <source>
        <dbReference type="ARBA" id="ARBA00022801"/>
    </source>
</evidence>
<organism evidence="12 13">
    <name type="scientific">Diaporthe eres</name>
    <name type="common">Phomopsis oblonga</name>
    <dbReference type="NCBI Taxonomy" id="83184"/>
    <lineage>
        <taxon>Eukaryota</taxon>
        <taxon>Fungi</taxon>
        <taxon>Dikarya</taxon>
        <taxon>Ascomycota</taxon>
        <taxon>Pezizomycotina</taxon>
        <taxon>Sordariomycetes</taxon>
        <taxon>Sordariomycetidae</taxon>
        <taxon>Diaporthales</taxon>
        <taxon>Diaporthaceae</taxon>
        <taxon>Diaporthe</taxon>
        <taxon>Diaporthe eres species complex</taxon>
    </lineage>
</organism>
<dbReference type="Pfam" id="PF01435">
    <property type="entry name" value="Peptidase_M48"/>
    <property type="match status" value="1"/>
</dbReference>
<feature type="transmembrane region" description="Helical" evidence="9">
    <location>
        <begin position="663"/>
        <end position="683"/>
    </location>
</feature>
<dbReference type="GO" id="GO:0008237">
    <property type="term" value="F:metallopeptidase activity"/>
    <property type="evidence" value="ECO:0007669"/>
    <property type="project" value="UniProtKB-KW"/>
</dbReference>
<protein>
    <recommendedName>
        <fullName evidence="2">Ste24 endopeptidase</fullName>
        <ecNumber evidence="2">3.4.24.84</ecNumber>
    </recommendedName>
</protein>
<keyword evidence="9" id="KW-0812">Transmembrane</keyword>
<evidence type="ECO:0000259" key="10">
    <source>
        <dbReference type="Pfam" id="PF01435"/>
    </source>
</evidence>
<evidence type="ECO:0000256" key="4">
    <source>
        <dbReference type="ARBA" id="ARBA00022723"/>
    </source>
</evidence>
<feature type="transmembrane region" description="Helical" evidence="9">
    <location>
        <begin position="836"/>
        <end position="858"/>
    </location>
</feature>
<dbReference type="CDD" id="cd07343">
    <property type="entry name" value="M48A_Zmpste24p_like"/>
    <property type="match status" value="1"/>
</dbReference>
<proteinExistence type="predicted"/>
<feature type="transmembrane region" description="Helical" evidence="9">
    <location>
        <begin position="617"/>
        <end position="642"/>
    </location>
</feature>
<comment type="cofactor">
    <cofactor evidence="1">
        <name>Zn(2+)</name>
        <dbReference type="ChEBI" id="CHEBI:29105"/>
    </cofactor>
</comment>
<feature type="domain" description="Peptidase M48" evidence="10">
    <location>
        <begin position="723"/>
        <end position="925"/>
    </location>
</feature>
<evidence type="ECO:0000313" key="12">
    <source>
        <dbReference type="EMBL" id="KAK7724969.1"/>
    </source>
</evidence>
<keyword evidence="3" id="KW-0645">Protease</keyword>
<dbReference type="InterPro" id="IPR027057">
    <property type="entry name" value="CAXX_Prtase_1"/>
</dbReference>
<evidence type="ECO:0000256" key="2">
    <source>
        <dbReference type="ARBA" id="ARBA00012336"/>
    </source>
</evidence>
<comment type="caution">
    <text evidence="12">The sequence shown here is derived from an EMBL/GenBank/DDBJ whole genome shotgun (WGS) entry which is preliminary data.</text>
</comment>
<keyword evidence="4" id="KW-0479">Metal-binding</keyword>
<dbReference type="EMBL" id="JAKNSF020000053">
    <property type="protein sequence ID" value="KAK7724969.1"/>
    <property type="molecule type" value="Genomic_DNA"/>
</dbReference>
<keyword evidence="7 12" id="KW-0482">Metalloprotease</keyword>
<dbReference type="EC" id="3.4.24.84" evidence="2"/>
<evidence type="ECO:0000256" key="1">
    <source>
        <dbReference type="ARBA" id="ARBA00001947"/>
    </source>
</evidence>
<evidence type="ECO:0000256" key="7">
    <source>
        <dbReference type="ARBA" id="ARBA00023049"/>
    </source>
</evidence>
<accession>A0ABR1P2V3</accession>
<evidence type="ECO:0000256" key="3">
    <source>
        <dbReference type="ARBA" id="ARBA00022670"/>
    </source>
</evidence>
<dbReference type="InterPro" id="IPR001915">
    <property type="entry name" value="Peptidase_M48"/>
</dbReference>